<organism evidence="2 3">
    <name type="scientific">Vreelandella sulfidaeris</name>
    <dbReference type="NCBI Taxonomy" id="115553"/>
    <lineage>
        <taxon>Bacteria</taxon>
        <taxon>Pseudomonadati</taxon>
        <taxon>Pseudomonadota</taxon>
        <taxon>Gammaproteobacteria</taxon>
        <taxon>Oceanospirillales</taxon>
        <taxon>Halomonadaceae</taxon>
        <taxon>Vreelandella</taxon>
    </lineage>
</organism>
<dbReference type="EMBL" id="AP019514">
    <property type="protein sequence ID" value="BBI60847.1"/>
    <property type="molecule type" value="Genomic_DNA"/>
</dbReference>
<evidence type="ECO:0000259" key="1">
    <source>
        <dbReference type="Pfam" id="PF00857"/>
    </source>
</evidence>
<dbReference type="InterPro" id="IPR036380">
    <property type="entry name" value="Isochorismatase-like_sf"/>
</dbReference>
<reference evidence="2 3" key="1">
    <citation type="journal article" date="2019" name="Microbiol. Resour. Announc.">
        <title>Complete Genome Sequence of Halomonas sulfidaeris Strain Esulfide1 Isolated from a Metal Sulfide Rock at a Depth of 2,200 Meters, Obtained Using Nanopore Sequencing.</title>
        <authorList>
            <person name="Saito M."/>
            <person name="Nishigata A."/>
            <person name="Galipon J."/>
            <person name="Arakawa K."/>
        </authorList>
    </citation>
    <scope>NUCLEOTIDE SEQUENCE [LARGE SCALE GENOMIC DNA]</scope>
    <source>
        <strain evidence="2 3">ATCC BAA-803</strain>
    </source>
</reference>
<dbReference type="AlphaFoldDB" id="A0A455U5P2"/>
<name>A0A455U5P2_9GAMM</name>
<feature type="domain" description="Isochorismatase-like" evidence="1">
    <location>
        <begin position="5"/>
        <end position="55"/>
    </location>
</feature>
<protein>
    <recommendedName>
        <fullName evidence="1">Isochorismatase-like domain-containing protein</fullName>
    </recommendedName>
</protein>
<dbReference type="Proteomes" id="UP000320231">
    <property type="component" value="Chromosome"/>
</dbReference>
<accession>A0A455U5P2</accession>
<dbReference type="InterPro" id="IPR000868">
    <property type="entry name" value="Isochorismatase-like_dom"/>
</dbReference>
<gene>
    <name evidence="2" type="ORF">HSBAA_21530</name>
</gene>
<dbReference type="SUPFAM" id="SSF52499">
    <property type="entry name" value="Isochorismatase-like hydrolases"/>
    <property type="match status" value="1"/>
</dbReference>
<dbReference type="Gene3D" id="3.40.50.850">
    <property type="entry name" value="Isochorismatase-like"/>
    <property type="match status" value="1"/>
</dbReference>
<evidence type="ECO:0000313" key="2">
    <source>
        <dbReference type="EMBL" id="BBI60847.1"/>
    </source>
</evidence>
<proteinExistence type="predicted"/>
<evidence type="ECO:0000313" key="3">
    <source>
        <dbReference type="Proteomes" id="UP000320231"/>
    </source>
</evidence>
<dbReference type="KEGG" id="hsr:HSBAA_21530"/>
<dbReference type="Pfam" id="PF00857">
    <property type="entry name" value="Isochorismatase"/>
    <property type="match status" value="1"/>
</dbReference>
<sequence length="89" mass="9677">MSNRAIIVVDIQNEYFPGGKLQLEGIEKAAANAARVIEHARSAKDLVIYVQHESADPAIPFFTPRYTRGRHPLHGCTVGAGDSTSEAFP</sequence>